<dbReference type="PANTHER" id="PTHR24559">
    <property type="entry name" value="TRANSPOSON TY3-I GAG-POL POLYPROTEIN"/>
    <property type="match status" value="1"/>
</dbReference>
<dbReference type="PANTHER" id="PTHR24559:SF427">
    <property type="entry name" value="RNA-DIRECTED DNA POLYMERASE"/>
    <property type="match status" value="1"/>
</dbReference>
<gene>
    <name evidence="3" type="ORF">Tci_676395</name>
</gene>
<keyword evidence="3" id="KW-0808">Transferase</keyword>
<dbReference type="Gene3D" id="2.40.70.10">
    <property type="entry name" value="Acid Proteases"/>
    <property type="match status" value="1"/>
</dbReference>
<keyword evidence="3" id="KW-0695">RNA-directed DNA polymerase</keyword>
<dbReference type="InterPro" id="IPR021109">
    <property type="entry name" value="Peptidase_aspartic_dom_sf"/>
</dbReference>
<proteinExistence type="predicted"/>
<dbReference type="GO" id="GO:0003964">
    <property type="term" value="F:RNA-directed DNA polymerase activity"/>
    <property type="evidence" value="ECO:0007669"/>
    <property type="project" value="UniProtKB-KW"/>
</dbReference>
<dbReference type="PROSITE" id="PS50878">
    <property type="entry name" value="RT_POL"/>
    <property type="match status" value="1"/>
</dbReference>
<name>A0A699KVD5_TANCI</name>
<dbReference type="Pfam" id="PF08284">
    <property type="entry name" value="RVP_2"/>
    <property type="match status" value="1"/>
</dbReference>
<evidence type="ECO:0000259" key="2">
    <source>
        <dbReference type="PROSITE" id="PS50878"/>
    </source>
</evidence>
<dbReference type="Gene3D" id="3.10.10.10">
    <property type="entry name" value="HIV Type 1 Reverse Transcriptase, subunit A, domain 1"/>
    <property type="match status" value="1"/>
</dbReference>
<dbReference type="InterPro" id="IPR043502">
    <property type="entry name" value="DNA/RNA_pol_sf"/>
</dbReference>
<accession>A0A699KVD5</accession>
<dbReference type="Pfam" id="PF00078">
    <property type="entry name" value="RVT_1"/>
    <property type="match status" value="1"/>
</dbReference>
<dbReference type="InterPro" id="IPR053134">
    <property type="entry name" value="RNA-dir_DNA_polymerase"/>
</dbReference>
<dbReference type="AlphaFoldDB" id="A0A699KVD5"/>
<evidence type="ECO:0000313" key="3">
    <source>
        <dbReference type="EMBL" id="GFB04424.1"/>
    </source>
</evidence>
<keyword evidence="3" id="KW-0548">Nucleotidyltransferase</keyword>
<evidence type="ECO:0000256" key="1">
    <source>
        <dbReference type="SAM" id="MobiDB-lite"/>
    </source>
</evidence>
<feature type="region of interest" description="Disordered" evidence="1">
    <location>
        <begin position="35"/>
        <end position="54"/>
    </location>
</feature>
<sequence length="470" mass="54324">MVLEEKDKIKRAHEANQRVVVTYYEYGRQGHFRNECPKLKNQSRGNQAANDEAANDEARKRAYALGGEKANQDSTIVTGTFLLNNHYASILFYSDANRRFVSITFSSLINVVPTALDVSYAVELTEKRVVRSDTIIMGCTLNLLDHPFNIDLMPVELGSFDVIIRMDWLSKYHTMIVCDEKVVRIPYRNEILTIHGDSSNRGSNSRKPIVRDFPNVFLEDLQGPPLTQIVEFQIDLVSGVAPVAQSPYRLALSEIQDLSNQLQELSEKGFIRRSSPPWGAPVFFVKEKDGSFRMCNDYRELNKLTMKKRYPLLRIDDLFNQLQGSSVYSNIDLRSGYHQLRVREMDILKMAFKTRYGHYEFQVITFGLTNTLVVFIDLMNRVCKPYLDKFVIVFNDDILIYSRNEKEHKEHLKLILKLLKKEELYAKFSNCEFWLPKVQFSSHVIDSEGIHVDHAKIESIKDWASPKTLT</sequence>
<dbReference type="InterPro" id="IPR000477">
    <property type="entry name" value="RT_dom"/>
</dbReference>
<reference evidence="3" key="1">
    <citation type="journal article" date="2019" name="Sci. Rep.">
        <title>Draft genome of Tanacetum cinerariifolium, the natural source of mosquito coil.</title>
        <authorList>
            <person name="Yamashiro T."/>
            <person name="Shiraishi A."/>
            <person name="Satake H."/>
            <person name="Nakayama K."/>
        </authorList>
    </citation>
    <scope>NUCLEOTIDE SEQUENCE</scope>
</reference>
<organism evidence="3">
    <name type="scientific">Tanacetum cinerariifolium</name>
    <name type="common">Dalmatian daisy</name>
    <name type="synonym">Chrysanthemum cinerariifolium</name>
    <dbReference type="NCBI Taxonomy" id="118510"/>
    <lineage>
        <taxon>Eukaryota</taxon>
        <taxon>Viridiplantae</taxon>
        <taxon>Streptophyta</taxon>
        <taxon>Embryophyta</taxon>
        <taxon>Tracheophyta</taxon>
        <taxon>Spermatophyta</taxon>
        <taxon>Magnoliopsida</taxon>
        <taxon>eudicotyledons</taxon>
        <taxon>Gunneridae</taxon>
        <taxon>Pentapetalae</taxon>
        <taxon>asterids</taxon>
        <taxon>campanulids</taxon>
        <taxon>Asterales</taxon>
        <taxon>Asteraceae</taxon>
        <taxon>Asteroideae</taxon>
        <taxon>Anthemideae</taxon>
        <taxon>Anthemidinae</taxon>
        <taxon>Tanacetum</taxon>
    </lineage>
</organism>
<dbReference type="CDD" id="cd01647">
    <property type="entry name" value="RT_LTR"/>
    <property type="match status" value="1"/>
</dbReference>
<dbReference type="EMBL" id="BKCJ010540035">
    <property type="protein sequence ID" value="GFB04424.1"/>
    <property type="molecule type" value="Genomic_DNA"/>
</dbReference>
<protein>
    <submittedName>
        <fullName evidence="3">Putative reverse transcriptase domain-containing protein</fullName>
    </submittedName>
</protein>
<dbReference type="InterPro" id="IPR043128">
    <property type="entry name" value="Rev_trsase/Diguanyl_cyclase"/>
</dbReference>
<feature type="domain" description="Reverse transcriptase" evidence="2">
    <location>
        <begin position="266"/>
        <end position="445"/>
    </location>
</feature>
<comment type="caution">
    <text evidence="3">The sequence shown here is derived from an EMBL/GenBank/DDBJ whole genome shotgun (WGS) entry which is preliminary data.</text>
</comment>
<dbReference type="SUPFAM" id="SSF56672">
    <property type="entry name" value="DNA/RNA polymerases"/>
    <property type="match status" value="1"/>
</dbReference>
<dbReference type="Gene3D" id="3.30.70.270">
    <property type="match status" value="1"/>
</dbReference>